<dbReference type="SUPFAM" id="SSF89796">
    <property type="entry name" value="CoA-transferase family III (CaiB/BaiF)"/>
    <property type="match status" value="2"/>
</dbReference>
<comment type="caution">
    <text evidence="2">The sequence shown here is derived from an EMBL/GenBank/DDBJ whole genome shotgun (WGS) entry which is preliminary data.</text>
</comment>
<dbReference type="InterPro" id="IPR050509">
    <property type="entry name" value="CoA-transferase_III"/>
</dbReference>
<gene>
    <name evidence="2" type="ORF">ACFP3H_05795</name>
</gene>
<protein>
    <submittedName>
        <fullName evidence="2">CoA transferase</fullName>
    </submittedName>
</protein>
<keyword evidence="3" id="KW-1185">Reference proteome</keyword>
<dbReference type="Pfam" id="PF02515">
    <property type="entry name" value="CoA_transf_3"/>
    <property type="match status" value="1"/>
</dbReference>
<evidence type="ECO:0000313" key="3">
    <source>
        <dbReference type="Proteomes" id="UP001596223"/>
    </source>
</evidence>
<dbReference type="InterPro" id="IPR003673">
    <property type="entry name" value="CoA-Trfase_fam_III"/>
</dbReference>
<evidence type="ECO:0000256" key="1">
    <source>
        <dbReference type="SAM" id="MobiDB-lite"/>
    </source>
</evidence>
<dbReference type="GO" id="GO:0016740">
    <property type="term" value="F:transferase activity"/>
    <property type="evidence" value="ECO:0007669"/>
    <property type="project" value="UniProtKB-KW"/>
</dbReference>
<dbReference type="InterPro" id="IPR023606">
    <property type="entry name" value="CoA-Trfase_III_dom_1_sf"/>
</dbReference>
<feature type="region of interest" description="Disordered" evidence="1">
    <location>
        <begin position="171"/>
        <end position="197"/>
    </location>
</feature>
<dbReference type="Gene3D" id="3.40.50.10540">
    <property type="entry name" value="Crotonobetainyl-coa:carnitine coa-transferase, domain 1"/>
    <property type="match status" value="1"/>
</dbReference>
<dbReference type="PANTHER" id="PTHR48228">
    <property type="entry name" value="SUCCINYL-COA--D-CITRAMALATE COA-TRANSFERASE"/>
    <property type="match status" value="1"/>
</dbReference>
<sequence length="462" mass="48131">MNTAQQLVHAYEMGVGLPPTAAVAVPEPGARLAATLPVWALAAGSVVVAGAAADRVRAARGLPARGVRVDPDRVSAAFGSERLFRQGGAAPSAFAELSGFFRSADGWVRTHANYPHHRERLLRALELPADGDAARFTDRVAAMKGAEIEDAATVAGAIAARVRTEAEWVDSPMGRAAASGPPVAVDSNDTAPGPHPSDNRLSLAALGTPTIDRPLTGVRVLDLTRVLAGPVATRTLALLGADVLRVDPPHLPEIDWQFADNCQGKRSTLLDLRTDLAAFEELLAAADVLVTGYRPGALAAAGVDTTRHPGLIEASVSAWGASGPWGARRGFDSIVQAASGISLVEGTADRPGALPAQALDHGSGYLLTAGVMDALLARAEDGIGRSVRVSLARTASWLLAAPDRTPDHPAATPPDPSATVTHDDIVTAAPVLADYDDFRWPAPPYGSAQPFWVEAPDHFHRP</sequence>
<reference evidence="3" key="1">
    <citation type="journal article" date="2019" name="Int. J. Syst. Evol. Microbiol.">
        <title>The Global Catalogue of Microorganisms (GCM) 10K type strain sequencing project: providing services to taxonomists for standard genome sequencing and annotation.</title>
        <authorList>
            <consortium name="The Broad Institute Genomics Platform"/>
            <consortium name="The Broad Institute Genome Sequencing Center for Infectious Disease"/>
            <person name="Wu L."/>
            <person name="Ma J."/>
        </authorList>
    </citation>
    <scope>NUCLEOTIDE SEQUENCE [LARGE SCALE GENOMIC DNA]</scope>
    <source>
        <strain evidence="3">CCUG 36956</strain>
    </source>
</reference>
<feature type="region of interest" description="Disordered" evidence="1">
    <location>
        <begin position="402"/>
        <end position="421"/>
    </location>
</feature>
<dbReference type="Proteomes" id="UP001596223">
    <property type="component" value="Unassembled WGS sequence"/>
</dbReference>
<accession>A0ABW1JMB2</accession>
<organism evidence="2 3">
    <name type="scientific">Nocardia lasii</name>
    <dbReference type="NCBI Taxonomy" id="1616107"/>
    <lineage>
        <taxon>Bacteria</taxon>
        <taxon>Bacillati</taxon>
        <taxon>Actinomycetota</taxon>
        <taxon>Actinomycetes</taxon>
        <taxon>Mycobacteriales</taxon>
        <taxon>Nocardiaceae</taxon>
        <taxon>Nocardia</taxon>
    </lineage>
</organism>
<evidence type="ECO:0000313" key="2">
    <source>
        <dbReference type="EMBL" id="MFC6010556.1"/>
    </source>
</evidence>
<proteinExistence type="predicted"/>
<dbReference type="EMBL" id="JBHSQN010000002">
    <property type="protein sequence ID" value="MFC6010556.1"/>
    <property type="molecule type" value="Genomic_DNA"/>
</dbReference>
<dbReference type="PANTHER" id="PTHR48228:SF4">
    <property type="entry name" value="BLR3030 PROTEIN"/>
    <property type="match status" value="1"/>
</dbReference>
<name>A0ABW1JMB2_9NOCA</name>
<dbReference type="RefSeq" id="WP_378600626.1">
    <property type="nucleotide sequence ID" value="NZ_JBHSQN010000002.1"/>
</dbReference>
<keyword evidence="2" id="KW-0808">Transferase</keyword>